<dbReference type="PATRIC" id="fig|45056.6.peg.517"/>
<dbReference type="PANTHER" id="PTHR35936:SF19">
    <property type="entry name" value="AMINO-ACID-BINDING PROTEIN YXEM-RELATED"/>
    <property type="match status" value="1"/>
</dbReference>
<dbReference type="OrthoDB" id="9768183at2"/>
<dbReference type="Proteomes" id="UP000054859">
    <property type="component" value="Unassembled WGS sequence"/>
</dbReference>
<evidence type="ECO:0000256" key="1">
    <source>
        <dbReference type="ARBA" id="ARBA00010333"/>
    </source>
</evidence>
<evidence type="ECO:0000259" key="3">
    <source>
        <dbReference type="SMART" id="SM00062"/>
    </source>
</evidence>
<reference evidence="4 6" key="1">
    <citation type="submission" date="2015-11" db="EMBL/GenBank/DDBJ databases">
        <title>Identification of large and diverse effector repertoires of 38 Legionella species.</title>
        <authorList>
            <person name="Burstein D."/>
            <person name="Amaro F."/>
            <person name="Zusman T."/>
            <person name="Lifshitz Z."/>
            <person name="Cohen O."/>
            <person name="Gilbert J.A."/>
            <person name="Pupko T."/>
            <person name="Shuman H.A."/>
            <person name="Segal G."/>
        </authorList>
    </citation>
    <scope>NUCLEOTIDE SEQUENCE [LARGE SCALE GENOMIC DNA]</scope>
    <source>
        <strain evidence="4 6">1762-AUS-E</strain>
    </source>
</reference>
<dbReference type="STRING" id="45056.Lade_0497"/>
<proteinExistence type="inferred from homology"/>
<dbReference type="SMART" id="SM00062">
    <property type="entry name" value="PBPb"/>
    <property type="match status" value="1"/>
</dbReference>
<dbReference type="Proteomes" id="UP000281170">
    <property type="component" value="Plasmid 12"/>
</dbReference>
<dbReference type="EMBL" id="LR134421">
    <property type="protein sequence ID" value="VEH85269.1"/>
    <property type="molecule type" value="Genomic_DNA"/>
</dbReference>
<dbReference type="PANTHER" id="PTHR35936">
    <property type="entry name" value="MEMBRANE-BOUND LYTIC MUREIN TRANSGLYCOSYLASE F"/>
    <property type="match status" value="1"/>
</dbReference>
<keyword evidence="5" id="KW-0614">Plasmid</keyword>
<evidence type="ECO:0000256" key="2">
    <source>
        <dbReference type="ARBA" id="ARBA00022729"/>
    </source>
</evidence>
<comment type="similarity">
    <text evidence="1">Belongs to the bacterial solute-binding protein 3 family.</text>
</comment>
<dbReference type="RefSeq" id="WP_058461567.1">
    <property type="nucleotide sequence ID" value="NZ_CAAAHS010000004.1"/>
</dbReference>
<sequence>MQKIYPILTLMLLMVTLTCFSAVQIGVPIYDPPFSVNDPVSGPRGADINLMNEVCKRLAWTCSYTPMRYFDLYPALLKNQVDFVIGSLVITSDKKTEFSFSIPYLVAKGSFLVLASSKVESVEDLKGQSVGALTGRVYIDYLQQNFIGELTTIPFEDQSNMVLALKSEKIAAIFINHLSAAYLQNQHSDIIKILPEEYNVGEGLGIAATLENNDKIDEINKVLLQIQSDGTFIKLYNTTFEFISQSSSYQHMRIYFPVVVEAANTIKQHAGNPITLIG</sequence>
<evidence type="ECO:0000313" key="5">
    <source>
        <dbReference type="EMBL" id="VEH85269.1"/>
    </source>
</evidence>
<evidence type="ECO:0000313" key="4">
    <source>
        <dbReference type="EMBL" id="KTC65839.1"/>
    </source>
</evidence>
<evidence type="ECO:0000313" key="6">
    <source>
        <dbReference type="Proteomes" id="UP000054859"/>
    </source>
</evidence>
<accession>A0A0W0R432</accession>
<gene>
    <name evidence="5" type="primary">artI_2</name>
    <name evidence="4" type="ORF">Lade_0497</name>
    <name evidence="5" type="ORF">NCTC12735_00895</name>
</gene>
<keyword evidence="2" id="KW-0732">Signal</keyword>
<dbReference type="Pfam" id="PF00497">
    <property type="entry name" value="SBP_bac_3"/>
    <property type="match status" value="1"/>
</dbReference>
<dbReference type="EMBL" id="LNKA01000001">
    <property type="protein sequence ID" value="KTC65839.1"/>
    <property type="molecule type" value="Genomic_DNA"/>
</dbReference>
<dbReference type="InterPro" id="IPR001638">
    <property type="entry name" value="Solute-binding_3/MltF_N"/>
</dbReference>
<feature type="domain" description="Solute-binding protein family 3/N-terminal" evidence="3">
    <location>
        <begin position="22"/>
        <end position="243"/>
    </location>
</feature>
<dbReference type="KEGG" id="ladl:NCTC12735_00895"/>
<reference evidence="5 7" key="2">
    <citation type="submission" date="2018-12" db="EMBL/GenBank/DDBJ databases">
        <authorList>
            <consortium name="Pathogen Informatics"/>
        </authorList>
    </citation>
    <scope>NUCLEOTIDE SEQUENCE [LARGE SCALE GENOMIC DNA]</scope>
    <source>
        <strain evidence="5 7">NCTC12735</strain>
        <plasmid evidence="7">12</plasmid>
    </source>
</reference>
<organism evidence="4 6">
    <name type="scientific">Legionella adelaidensis</name>
    <dbReference type="NCBI Taxonomy" id="45056"/>
    <lineage>
        <taxon>Bacteria</taxon>
        <taxon>Pseudomonadati</taxon>
        <taxon>Pseudomonadota</taxon>
        <taxon>Gammaproteobacteria</taxon>
        <taxon>Legionellales</taxon>
        <taxon>Legionellaceae</taxon>
        <taxon>Legionella</taxon>
    </lineage>
</organism>
<geneLocation type="plasmid" evidence="5 7">
    <name>12</name>
</geneLocation>
<dbReference type="SUPFAM" id="SSF53850">
    <property type="entry name" value="Periplasmic binding protein-like II"/>
    <property type="match status" value="1"/>
</dbReference>
<keyword evidence="6" id="KW-1185">Reference proteome</keyword>
<protein>
    <submittedName>
        <fullName evidence="4">Arginine ABC transporter substrate-binding protein</fullName>
    </submittedName>
</protein>
<dbReference type="Gene3D" id="3.40.190.10">
    <property type="entry name" value="Periplasmic binding protein-like II"/>
    <property type="match status" value="2"/>
</dbReference>
<evidence type="ECO:0000313" key="7">
    <source>
        <dbReference type="Proteomes" id="UP000281170"/>
    </source>
</evidence>
<dbReference type="AlphaFoldDB" id="A0A0W0R432"/>
<name>A0A0W0R432_9GAMM</name>